<dbReference type="InterPro" id="IPR000073">
    <property type="entry name" value="AB_hydrolase_1"/>
</dbReference>
<dbReference type="PANTHER" id="PTHR46438">
    <property type="entry name" value="ALPHA/BETA-HYDROLASES SUPERFAMILY PROTEIN"/>
    <property type="match status" value="1"/>
</dbReference>
<dbReference type="KEGG" id="cwo:Cwoe_3668"/>
<feature type="domain" description="AB hydrolase-1" evidence="1">
    <location>
        <begin position="49"/>
        <end position="286"/>
    </location>
</feature>
<dbReference type="InterPro" id="IPR000639">
    <property type="entry name" value="Epox_hydrolase-like"/>
</dbReference>
<sequence length="299" mass="32482">MAATGGGPEQTGERSIRRAAWMEIDWPAQTRSLTVDGGRANVVELGAGPPMLFVHGLSGCWQNWLEQLPVFAASHRVIAVDLPGFGDSELPEREPSIPGYARFLDRLCDRLGVAEPAVVVGNSMGGFVAAELAIAVPERVERLVLVSAAGISSDRVQRRPVLTTARAIALVTAWGASRHEAFARRPGLRRVALSFVARHPERMPAPLAFELMRGSGRPGFLPALDALLGYPLRERLPQVACPTLIVWGEDDRVIPVKDASRFERLIPGARKVVLPDTGHVAMLERPVVFNGLLRSFVDE</sequence>
<dbReference type="HOGENOM" id="CLU_020336_50_4_11"/>
<reference evidence="2 3" key="1">
    <citation type="journal article" date="2010" name="Stand. Genomic Sci.">
        <title>Complete genome sequence of Conexibacter woesei type strain (ID131577).</title>
        <authorList>
            <person name="Pukall R."/>
            <person name="Lapidus A."/>
            <person name="Glavina Del Rio T."/>
            <person name="Copeland A."/>
            <person name="Tice H."/>
            <person name="Cheng J.-F."/>
            <person name="Lucas S."/>
            <person name="Chen F."/>
            <person name="Nolan M."/>
            <person name="Bruce D."/>
            <person name="Goodwin L."/>
            <person name="Pitluck S."/>
            <person name="Mavromatis K."/>
            <person name="Ivanova N."/>
            <person name="Ovchinnikova G."/>
            <person name="Pati A."/>
            <person name="Chen A."/>
            <person name="Palaniappan K."/>
            <person name="Land M."/>
            <person name="Hauser L."/>
            <person name="Chang Y.-J."/>
            <person name="Jeffries C.D."/>
            <person name="Chain P."/>
            <person name="Meincke L."/>
            <person name="Sims D."/>
            <person name="Brettin T."/>
            <person name="Detter J.C."/>
            <person name="Rohde M."/>
            <person name="Goeker M."/>
            <person name="Bristow J."/>
            <person name="Eisen J.A."/>
            <person name="Markowitz V."/>
            <person name="Kyrpides N.C."/>
            <person name="Klenk H.-P."/>
            <person name="Hugenholtz P."/>
        </authorList>
    </citation>
    <scope>NUCLEOTIDE SEQUENCE [LARGE SCALE GENOMIC DNA]</scope>
    <source>
        <strain evidence="3">DSM 14684 / CIP 108061 / JCM 11494 / NBRC 100937 / ID131577</strain>
    </source>
</reference>
<evidence type="ECO:0000313" key="3">
    <source>
        <dbReference type="Proteomes" id="UP000008229"/>
    </source>
</evidence>
<keyword evidence="2" id="KW-0378">Hydrolase</keyword>
<name>D3F1C2_CONWI</name>
<dbReference type="GO" id="GO:0016787">
    <property type="term" value="F:hydrolase activity"/>
    <property type="evidence" value="ECO:0007669"/>
    <property type="project" value="UniProtKB-KW"/>
</dbReference>
<evidence type="ECO:0000259" key="1">
    <source>
        <dbReference type="Pfam" id="PF00561"/>
    </source>
</evidence>
<proteinExistence type="predicted"/>
<dbReference type="InterPro" id="IPR029058">
    <property type="entry name" value="AB_hydrolase_fold"/>
</dbReference>
<dbReference type="EMBL" id="CP001854">
    <property type="protein sequence ID" value="ADB52085.1"/>
    <property type="molecule type" value="Genomic_DNA"/>
</dbReference>
<gene>
    <name evidence="2" type="ordered locus">Cwoe_3668</name>
</gene>
<accession>D3F1C2</accession>
<dbReference type="Proteomes" id="UP000008229">
    <property type="component" value="Chromosome"/>
</dbReference>
<dbReference type="PRINTS" id="PR00111">
    <property type="entry name" value="ABHYDROLASE"/>
</dbReference>
<dbReference type="PANTHER" id="PTHR46438:SF11">
    <property type="entry name" value="LIPASE-RELATED"/>
    <property type="match status" value="1"/>
</dbReference>
<organism evidence="2 3">
    <name type="scientific">Conexibacter woesei (strain DSM 14684 / CCUG 47730 / CIP 108061 / JCM 11494 / NBRC 100937 / ID131577)</name>
    <dbReference type="NCBI Taxonomy" id="469383"/>
    <lineage>
        <taxon>Bacteria</taxon>
        <taxon>Bacillati</taxon>
        <taxon>Actinomycetota</taxon>
        <taxon>Thermoleophilia</taxon>
        <taxon>Solirubrobacterales</taxon>
        <taxon>Conexibacteraceae</taxon>
        <taxon>Conexibacter</taxon>
    </lineage>
</organism>
<reference evidence="3" key="2">
    <citation type="submission" date="2010-01" db="EMBL/GenBank/DDBJ databases">
        <title>The complete genome of Conexibacter woesei DSM 14684.</title>
        <authorList>
            <consortium name="US DOE Joint Genome Institute (JGI-PGF)"/>
            <person name="Lucas S."/>
            <person name="Copeland A."/>
            <person name="Lapidus A."/>
            <person name="Glavina del Rio T."/>
            <person name="Dalin E."/>
            <person name="Tice H."/>
            <person name="Bruce D."/>
            <person name="Goodwin L."/>
            <person name="Pitluck S."/>
            <person name="Kyrpides N."/>
            <person name="Mavromatis K."/>
            <person name="Ivanova N."/>
            <person name="Mikhailova N."/>
            <person name="Chertkov O."/>
            <person name="Brettin T."/>
            <person name="Detter J.C."/>
            <person name="Han C."/>
            <person name="Larimer F."/>
            <person name="Land M."/>
            <person name="Hauser L."/>
            <person name="Markowitz V."/>
            <person name="Cheng J.-F."/>
            <person name="Hugenholtz P."/>
            <person name="Woyke T."/>
            <person name="Wu D."/>
            <person name="Pukall R."/>
            <person name="Steenblock K."/>
            <person name="Schneider S."/>
            <person name="Klenk H.-P."/>
            <person name="Eisen J.A."/>
        </authorList>
    </citation>
    <scope>NUCLEOTIDE SEQUENCE [LARGE SCALE GENOMIC DNA]</scope>
    <source>
        <strain evidence="3">DSM 14684 / CIP 108061 / JCM 11494 / NBRC 100937 / ID131577</strain>
    </source>
</reference>
<dbReference type="AlphaFoldDB" id="D3F1C2"/>
<dbReference type="eggNOG" id="COG2267">
    <property type="taxonomic scope" value="Bacteria"/>
</dbReference>
<keyword evidence="3" id="KW-1185">Reference proteome</keyword>
<dbReference type="PRINTS" id="PR00412">
    <property type="entry name" value="EPOXHYDRLASE"/>
</dbReference>
<dbReference type="STRING" id="469383.Cwoe_3668"/>
<dbReference type="Pfam" id="PF00561">
    <property type="entry name" value="Abhydrolase_1"/>
    <property type="match status" value="1"/>
</dbReference>
<dbReference type="Gene3D" id="3.40.50.1820">
    <property type="entry name" value="alpha/beta hydrolase"/>
    <property type="match status" value="1"/>
</dbReference>
<dbReference type="SUPFAM" id="SSF53474">
    <property type="entry name" value="alpha/beta-Hydrolases"/>
    <property type="match status" value="1"/>
</dbReference>
<evidence type="ECO:0000313" key="2">
    <source>
        <dbReference type="EMBL" id="ADB52085.1"/>
    </source>
</evidence>
<protein>
    <submittedName>
        <fullName evidence="2">Alpha/beta hydrolase fold protein</fullName>
    </submittedName>
</protein>